<accession>A0A8D2LHY4</accession>
<dbReference type="Gene3D" id="2.130.10.30">
    <property type="entry name" value="Regulator of chromosome condensation 1/beta-lactamase-inhibitor protein II"/>
    <property type="match status" value="1"/>
</dbReference>
<dbReference type="PROSITE" id="PS50012">
    <property type="entry name" value="RCC1_3"/>
    <property type="match status" value="3"/>
</dbReference>
<evidence type="ECO:0000313" key="3">
    <source>
        <dbReference type="Ensembl" id="ENSVKKP00000022658.1"/>
    </source>
</evidence>
<reference evidence="3" key="1">
    <citation type="submission" date="2025-08" db="UniProtKB">
        <authorList>
            <consortium name="Ensembl"/>
        </authorList>
    </citation>
    <scope>IDENTIFICATION</scope>
</reference>
<feature type="repeat" description="RCC1" evidence="1">
    <location>
        <begin position="164"/>
        <end position="215"/>
    </location>
</feature>
<dbReference type="Proteomes" id="UP000694545">
    <property type="component" value="Unplaced"/>
</dbReference>
<dbReference type="PRINTS" id="PR00633">
    <property type="entry name" value="RCCNDNSATION"/>
</dbReference>
<dbReference type="PANTHER" id="PTHR46849:SF1">
    <property type="entry name" value="RCC1 DOMAIN-CONTAINING PROTEIN 1"/>
    <property type="match status" value="1"/>
</dbReference>
<feature type="region of interest" description="Disordered" evidence="2">
    <location>
        <begin position="55"/>
        <end position="98"/>
    </location>
</feature>
<dbReference type="InterPro" id="IPR009091">
    <property type="entry name" value="RCC1/BLIP-II"/>
</dbReference>
<dbReference type="SUPFAM" id="SSF50985">
    <property type="entry name" value="RCC1/BLIP-II"/>
    <property type="match status" value="1"/>
</dbReference>
<dbReference type="InterPro" id="IPR000408">
    <property type="entry name" value="Reg_chr_condens"/>
</dbReference>
<dbReference type="PROSITE" id="PS00626">
    <property type="entry name" value="RCC1_2"/>
    <property type="match status" value="1"/>
</dbReference>
<name>A0A8D2LHY4_VARKO</name>
<evidence type="ECO:0000313" key="4">
    <source>
        <dbReference type="Proteomes" id="UP000694545"/>
    </source>
</evidence>
<keyword evidence="4" id="KW-1185">Reference proteome</keyword>
<dbReference type="PANTHER" id="PTHR46849">
    <property type="entry name" value="RCC1 DOMAIN-CONTAINING PROTEIN 1"/>
    <property type="match status" value="1"/>
</dbReference>
<feature type="repeat" description="RCC1" evidence="1">
    <location>
        <begin position="216"/>
        <end position="292"/>
    </location>
</feature>
<dbReference type="AlphaFoldDB" id="A0A8D2LHY4"/>
<sequence length="367" mass="38873">MEELGGAGSARPGRWFQFGFRFGTRTEDGLEPAALGEAGQIRRVRAAWSYAVITPAGEPLPPGPRRRAPSAATRRPPPVSALSRAHAPGPRRGCPAAPGAARASSLRLAALPAARSLSCSADLPLVPGGYVAPRPPFFTPLPDALQARQLALGHEHAVLRSAAGTVFSWGGGRHGQLGHGELESGPEPRLVEALHGILVVAVSAGGWHSTAVSETGDLYVWGWNESGQLALPSKAVDVELQVGQQQVVEDRVGGEAGFISVQALPALLDMPHGAEVSRASCGSRHTAAVTSTGELYTWGWGKYGQLGHGDTVSSDQPRRVRYFAERGLRVADVVCGPWSTYIHAVEQQHREDGGRLERKPLLRDGPR</sequence>
<dbReference type="Pfam" id="PF00415">
    <property type="entry name" value="RCC1"/>
    <property type="match status" value="3"/>
</dbReference>
<feature type="repeat" description="RCC1" evidence="1">
    <location>
        <begin position="293"/>
        <end position="346"/>
    </location>
</feature>
<dbReference type="InterPro" id="IPR052830">
    <property type="entry name" value="RCC1_domain-containing"/>
</dbReference>
<evidence type="ECO:0000256" key="2">
    <source>
        <dbReference type="SAM" id="MobiDB-lite"/>
    </source>
</evidence>
<protein>
    <recommendedName>
        <fullName evidence="5">RCC1 domain containing 1</fullName>
    </recommendedName>
</protein>
<feature type="compositionally biased region" description="Low complexity" evidence="2">
    <location>
        <begin position="87"/>
        <end position="98"/>
    </location>
</feature>
<reference evidence="3" key="2">
    <citation type="submission" date="2025-09" db="UniProtKB">
        <authorList>
            <consortium name="Ensembl"/>
        </authorList>
    </citation>
    <scope>IDENTIFICATION</scope>
</reference>
<evidence type="ECO:0008006" key="5">
    <source>
        <dbReference type="Google" id="ProtNLM"/>
    </source>
</evidence>
<proteinExistence type="predicted"/>
<evidence type="ECO:0000256" key="1">
    <source>
        <dbReference type="PROSITE-ProRule" id="PRU00235"/>
    </source>
</evidence>
<organism evidence="3 4">
    <name type="scientific">Varanus komodoensis</name>
    <name type="common">Komodo dragon</name>
    <dbReference type="NCBI Taxonomy" id="61221"/>
    <lineage>
        <taxon>Eukaryota</taxon>
        <taxon>Metazoa</taxon>
        <taxon>Chordata</taxon>
        <taxon>Craniata</taxon>
        <taxon>Vertebrata</taxon>
        <taxon>Euteleostomi</taxon>
        <taxon>Lepidosauria</taxon>
        <taxon>Squamata</taxon>
        <taxon>Bifurcata</taxon>
        <taxon>Unidentata</taxon>
        <taxon>Episquamata</taxon>
        <taxon>Toxicofera</taxon>
        <taxon>Anguimorpha</taxon>
        <taxon>Paleoanguimorpha</taxon>
        <taxon>Varanoidea</taxon>
        <taxon>Varanidae</taxon>
        <taxon>Varanus</taxon>
    </lineage>
</organism>
<dbReference type="Ensembl" id="ENSVKKT00000023221.1">
    <property type="protein sequence ID" value="ENSVKKP00000022658.1"/>
    <property type="gene ID" value="ENSVKKG00000015040.1"/>
</dbReference>